<dbReference type="AlphaFoldDB" id="A0A9P3PYY3"/>
<keyword evidence="3 12" id="KW-0210">Decarboxylase</keyword>
<feature type="active site" description="Schiff-base intermediate with substrate; via pyruvic acid; for decarboxylase activity" evidence="12">
    <location>
        <position position="1219"/>
    </location>
</feature>
<dbReference type="Proteomes" id="UP001063166">
    <property type="component" value="Unassembled WGS sequence"/>
</dbReference>
<gene>
    <name evidence="12 16" type="primary">PSD2</name>
    <name evidence="16" type="ORF">LshimejAT787_2400580</name>
</gene>
<dbReference type="InterPro" id="IPR018247">
    <property type="entry name" value="EF_Hand_1_Ca_BS"/>
</dbReference>
<evidence type="ECO:0000256" key="7">
    <source>
        <dbReference type="ARBA" id="ARBA00023145"/>
    </source>
</evidence>
<dbReference type="InterPro" id="IPR003817">
    <property type="entry name" value="PS_Dcarbxylase"/>
</dbReference>
<dbReference type="GO" id="GO:0010008">
    <property type="term" value="C:endosome membrane"/>
    <property type="evidence" value="ECO:0007669"/>
    <property type="project" value="UniProtKB-SubCell"/>
</dbReference>
<keyword evidence="4" id="KW-0106">Calcium</keyword>
<dbReference type="GO" id="GO:0004609">
    <property type="term" value="F:phosphatidylserine decarboxylase activity"/>
    <property type="evidence" value="ECO:0007669"/>
    <property type="project" value="UniProtKB-UniRule"/>
</dbReference>
<keyword evidence="9 12" id="KW-0456">Lyase</keyword>
<comment type="function">
    <text evidence="12">Catalyzes the formation of phosphatidylethanolamine (PtdEtn) from phosphatidylserine (PtdSer). Plays a central role in phospholipid metabolism and in the interorganelle trafficking of phosphatidylserine.</text>
</comment>
<feature type="active site" description="Charge relay system; for autoendoproteolytic cleavage activity" evidence="12">
    <location>
        <position position="1132"/>
    </location>
</feature>
<dbReference type="GO" id="GO:0006646">
    <property type="term" value="P:phosphatidylethanolamine biosynthetic process"/>
    <property type="evidence" value="ECO:0007669"/>
    <property type="project" value="UniProtKB-UniRule"/>
</dbReference>
<evidence type="ECO:0000256" key="12">
    <source>
        <dbReference type="HAMAP-Rule" id="MF_03209"/>
    </source>
</evidence>
<feature type="compositionally biased region" description="Basic residues" evidence="13">
    <location>
        <begin position="412"/>
        <end position="424"/>
    </location>
</feature>
<keyword evidence="10 12" id="KW-1208">Phospholipid metabolism</keyword>
<evidence type="ECO:0000256" key="3">
    <source>
        <dbReference type="ARBA" id="ARBA00022793"/>
    </source>
</evidence>
<comment type="subcellular location">
    <subcellularLocation>
        <location evidence="12">Golgi apparatus membrane</location>
        <topology evidence="12">Peripheral membrane protein</topology>
        <orientation evidence="12">Cytoplasmic side</orientation>
    </subcellularLocation>
    <subcellularLocation>
        <location evidence="12">Endosome membrane</location>
        <topology evidence="12">Peripheral membrane protein</topology>
        <orientation evidence="12">Cytoplasmic side</orientation>
    </subcellularLocation>
</comment>
<dbReference type="GO" id="GO:0016540">
    <property type="term" value="P:protein autoprocessing"/>
    <property type="evidence" value="ECO:0007669"/>
    <property type="project" value="UniProtKB-UniRule"/>
</dbReference>
<feature type="compositionally biased region" description="Pro residues" evidence="13">
    <location>
        <begin position="395"/>
        <end position="406"/>
    </location>
</feature>
<name>A0A9P3PYY3_LYOSH</name>
<sequence length="1263" mass="137668">MAPLKFKRALRSAARLPGRVTASRSVSWRSNTALFAPQPNELPLVLLRIQVLGCTALVAKDRNGYSDPFVVVSVLNTRQQTPVAKRNVNPTYVPRDATWDFPLYVSTADRLGAVELVVWDKDMVGKDYLGEVAIPLDEWWGDGEDGRAFGWDDPLNKPFSLSLQSTRAGTVVSGTVHVKLGFVTPPQAQTQLEFDEIFKELLKRSRPSLVSAPPTLGVGTIRSHEAPEELQDDGGLSSDDEGEGESDDDDDDYVDAPEPPSSSSSGSSPLLDLYTPPASHSTKPRLPPLQQPPILTVQPSSPVSDSDAKTPTASISSVLTPTPTSTPTSAAPTSPAPASASASASAKPPSSPSLPKKRFPLPIPLPRRLSGLTSSSSSSSSSQSSPVSSANLGTPAPPSRPPPPLLIPSRARSSRGHRRGRLFRKSWGAPSTPTTPGAEIADPVPSVEGAVLKEKEKGKGMGSRVRRRARGEGKAYSLDAQNDILGIVMLEVLRAEDLPKLKNMTRTGWDMDPFVVVSFGKKVFRTRVIRHSLNPTFEEKLVFHVRRYETTFSVQLAVHDWDKLSSNDHIGDASFEVRELIEQAPQKNPETGLYAEAEQGEHDMVEFKLKLDGSKDAHGPWEGKYNPIIHVRAKYQPYDLLRQRFWRQYLKQYDTDDTGAMSHLELTSMLDSLGSTLTRDTVNAFFTTHGKDPHRDELTIEEAIACLETELGRPEGERRRVEGDNVAGAGDTSVVGTPAVLPPGGAQEDKKLDLSEMDFSGPPHVRGEPYPTQTAQVPLEAVAADGGGGAGTGQVGAGAGAGTPGSYSSSYSSDDAEVEVEAEAEAEESAPGTLAAPAMDAGAAVKVKKTRFRRKKKDAKAKEPSSSSVGSGAGDDTVERVINVKNCPLCHRPRMSDKAEVDIITHLALCASRDWNKVDRIVVGNFVTASQAQRKWYTKIITKVSSGDYRLGANSANIIVQNRMTGQLEEEKMQVYVRLGIRLLYKGATSRMEGGRARRLLKSLSIKQGVKYDSPASAADILPFIEFHGLNIDEVLDPLDSFKTFNEFFYRKLKPSARPIEQPNNPYRLVSAADCRLMCFETVDDATRLWIKGREFTVARLLGEAYKDQAERYTGGALCIFRLAPQDYHRFHSPVEGRIGPMTFITGEYYTVNPQAIRSSLDVYGENVRKIVPIDSPHFGRVMAVCVGAMMVGSIKTTVQEGDYVLRGQEFGYFAFGGSTIVMLFEKDRVEWDEDLLINGKASLETLVRVGMGIGNGRRPAAE</sequence>
<dbReference type="Pfam" id="PF00168">
    <property type="entry name" value="C2"/>
    <property type="match status" value="2"/>
</dbReference>
<evidence type="ECO:0000256" key="9">
    <source>
        <dbReference type="ARBA" id="ARBA00023239"/>
    </source>
</evidence>
<feature type="chain" id="PRO_5040553663" description="Phosphatidylserine decarboxylase 2 beta chain" evidence="12">
    <location>
        <begin position="1"/>
        <end position="1218"/>
    </location>
</feature>
<comment type="pathway">
    <text evidence="1">Lipid metabolism.</text>
</comment>
<keyword evidence="2 12" id="KW-0444">Lipid biosynthesis</keyword>
<evidence type="ECO:0000256" key="6">
    <source>
        <dbReference type="ARBA" id="ARBA00023136"/>
    </source>
</evidence>
<comment type="subunit">
    <text evidence="12">Heterodimer of a large membrane-associated beta subunit and a small pyruvoyl-containing alpha subunit.</text>
</comment>
<dbReference type="PROSITE" id="PS50222">
    <property type="entry name" value="EF_HAND_2"/>
    <property type="match status" value="1"/>
</dbReference>
<dbReference type="GO" id="GO:0005509">
    <property type="term" value="F:calcium ion binding"/>
    <property type="evidence" value="ECO:0007669"/>
    <property type="project" value="InterPro"/>
</dbReference>
<protein>
    <recommendedName>
        <fullName evidence="12">Phosphatidylserine decarboxylase proenzyme 2</fullName>
        <ecNumber evidence="12">4.1.1.65</ecNumber>
    </recommendedName>
    <component>
        <recommendedName>
            <fullName evidence="12">Phosphatidylserine decarboxylase 2 beta chain</fullName>
        </recommendedName>
    </component>
    <component>
        <recommendedName>
            <fullName evidence="12">Phosphatidylserine decarboxylase 2 alpha chain</fullName>
        </recommendedName>
    </component>
</protein>
<dbReference type="OrthoDB" id="67700at2759"/>
<feature type="compositionally biased region" description="Low complexity" evidence="13">
    <location>
        <begin position="804"/>
        <end position="813"/>
    </location>
</feature>
<feature type="compositionally biased region" description="Acidic residues" evidence="13">
    <location>
        <begin position="228"/>
        <end position="255"/>
    </location>
</feature>
<keyword evidence="8 12" id="KW-0594">Phospholipid biosynthesis</keyword>
<keyword evidence="11 12" id="KW-0670">Pyruvate</keyword>
<dbReference type="CDD" id="cd04039">
    <property type="entry name" value="C2_PSD"/>
    <property type="match status" value="1"/>
</dbReference>
<dbReference type="SUPFAM" id="SSF47473">
    <property type="entry name" value="EF-hand"/>
    <property type="match status" value="1"/>
</dbReference>
<dbReference type="GO" id="GO:0005795">
    <property type="term" value="C:Golgi stack"/>
    <property type="evidence" value="ECO:0007669"/>
    <property type="project" value="UniProtKB-UniRule"/>
</dbReference>
<comment type="caution">
    <text evidence="16">The sequence shown here is derived from an EMBL/GenBank/DDBJ whole genome shotgun (WGS) entry which is preliminary data.</text>
</comment>
<organism evidence="16 17">
    <name type="scientific">Lyophyllum shimeji</name>
    <name type="common">Hon-shimeji</name>
    <name type="synonym">Tricholoma shimeji</name>
    <dbReference type="NCBI Taxonomy" id="47721"/>
    <lineage>
        <taxon>Eukaryota</taxon>
        <taxon>Fungi</taxon>
        <taxon>Dikarya</taxon>
        <taxon>Basidiomycota</taxon>
        <taxon>Agaricomycotina</taxon>
        <taxon>Agaricomycetes</taxon>
        <taxon>Agaricomycetidae</taxon>
        <taxon>Agaricales</taxon>
        <taxon>Tricholomatineae</taxon>
        <taxon>Lyophyllaceae</taxon>
        <taxon>Lyophyllum</taxon>
    </lineage>
</organism>
<dbReference type="NCBIfam" id="TIGR00163">
    <property type="entry name" value="PS_decarb"/>
    <property type="match status" value="1"/>
</dbReference>
<dbReference type="Gene3D" id="2.60.40.150">
    <property type="entry name" value="C2 domain"/>
    <property type="match status" value="2"/>
</dbReference>
<dbReference type="Gene3D" id="1.10.238.10">
    <property type="entry name" value="EF-hand"/>
    <property type="match status" value="1"/>
</dbReference>
<comment type="similarity">
    <text evidence="12">Belongs to the phosphatidylserine decarboxylase family. PSD-B subfamily. Eukaryotic type II sub-subfamily.</text>
</comment>
<dbReference type="EC" id="4.1.1.65" evidence="12"/>
<comment type="catalytic activity">
    <reaction evidence="12">
        <text>a 1,2-diacyl-sn-glycero-3-phospho-L-serine + H(+) = a 1,2-diacyl-sn-glycero-3-phosphoethanolamine + CO2</text>
        <dbReference type="Rhea" id="RHEA:20828"/>
        <dbReference type="ChEBI" id="CHEBI:15378"/>
        <dbReference type="ChEBI" id="CHEBI:16526"/>
        <dbReference type="ChEBI" id="CHEBI:57262"/>
        <dbReference type="ChEBI" id="CHEBI:64612"/>
        <dbReference type="EC" id="4.1.1.65"/>
    </reaction>
</comment>
<dbReference type="InterPro" id="IPR011992">
    <property type="entry name" value="EF-hand-dom_pair"/>
</dbReference>
<evidence type="ECO:0000313" key="17">
    <source>
        <dbReference type="Proteomes" id="UP001063166"/>
    </source>
</evidence>
<dbReference type="PROSITE" id="PS00018">
    <property type="entry name" value="EF_HAND_1"/>
    <property type="match status" value="1"/>
</dbReference>
<evidence type="ECO:0000256" key="5">
    <source>
        <dbReference type="ARBA" id="ARBA00023098"/>
    </source>
</evidence>
<evidence type="ECO:0000256" key="13">
    <source>
        <dbReference type="SAM" id="MobiDB-lite"/>
    </source>
</evidence>
<feature type="domain" description="C2" evidence="14">
    <location>
        <begin position="29"/>
        <end position="152"/>
    </location>
</feature>
<evidence type="ECO:0000256" key="10">
    <source>
        <dbReference type="ARBA" id="ARBA00023264"/>
    </source>
</evidence>
<feature type="active site" description="Charge relay system; for autoendoproteolytic cleavage activity" evidence="12">
    <location>
        <position position="1219"/>
    </location>
</feature>
<evidence type="ECO:0000256" key="11">
    <source>
        <dbReference type="ARBA" id="ARBA00023317"/>
    </source>
</evidence>
<dbReference type="HAMAP" id="MF_00663">
    <property type="entry name" value="PS_decarb_PSD_B_type2"/>
    <property type="match status" value="1"/>
</dbReference>
<evidence type="ECO:0000256" key="4">
    <source>
        <dbReference type="ARBA" id="ARBA00022837"/>
    </source>
</evidence>
<dbReference type="GO" id="GO:0000139">
    <property type="term" value="C:Golgi membrane"/>
    <property type="evidence" value="ECO:0007669"/>
    <property type="project" value="UniProtKB-SubCell"/>
</dbReference>
<keyword evidence="6 12" id="KW-0472">Membrane</keyword>
<reference evidence="16" key="1">
    <citation type="submission" date="2022-07" db="EMBL/GenBank/DDBJ databases">
        <title>The genome of Lyophyllum shimeji provides insight into the initial evolution of ectomycorrhizal fungal genome.</title>
        <authorList>
            <person name="Kobayashi Y."/>
            <person name="Shibata T."/>
            <person name="Hirakawa H."/>
            <person name="Shigenobu S."/>
            <person name="Nishiyama T."/>
            <person name="Yamada A."/>
            <person name="Hasebe M."/>
            <person name="Kawaguchi M."/>
        </authorList>
    </citation>
    <scope>NUCLEOTIDE SEQUENCE</scope>
    <source>
        <strain evidence="16">AT787</strain>
    </source>
</reference>
<keyword evidence="5 12" id="KW-0443">Lipid metabolism</keyword>
<accession>A0A9P3PYY3</accession>
<feature type="site" description="Cleavage (non-hydrolytic); by autocatalysis" evidence="12">
    <location>
        <begin position="1218"/>
        <end position="1219"/>
    </location>
</feature>
<feature type="compositionally biased region" description="Low complexity" evidence="13">
    <location>
        <begin position="366"/>
        <end position="389"/>
    </location>
</feature>
<evidence type="ECO:0000256" key="1">
    <source>
        <dbReference type="ARBA" id="ARBA00005189"/>
    </source>
</evidence>
<feature type="region of interest" description="Disordered" evidence="13">
    <location>
        <begin position="209"/>
        <end position="442"/>
    </location>
</feature>
<feature type="compositionally biased region" description="Polar residues" evidence="13">
    <location>
        <begin position="300"/>
        <end position="319"/>
    </location>
</feature>
<dbReference type="PANTHER" id="PTHR10067">
    <property type="entry name" value="PHOSPHATIDYLSERINE DECARBOXYLASE"/>
    <property type="match status" value="1"/>
</dbReference>
<dbReference type="Pfam" id="PF02666">
    <property type="entry name" value="PS_Dcarbxylase"/>
    <property type="match status" value="1"/>
</dbReference>
<feature type="region of interest" description="Disordered" evidence="13">
    <location>
        <begin position="783"/>
        <end position="875"/>
    </location>
</feature>
<comment type="cofactor">
    <cofactor evidence="12">
        <name>pyruvate</name>
        <dbReference type="ChEBI" id="CHEBI:15361"/>
    </cofactor>
    <text evidence="12">Binds 1 pyruvoyl group covalently per subunit.</text>
</comment>
<feature type="region of interest" description="Disordered" evidence="13">
    <location>
        <begin position="715"/>
        <end position="749"/>
    </location>
</feature>
<feature type="compositionally biased region" description="Basic residues" evidence="13">
    <location>
        <begin position="846"/>
        <end position="859"/>
    </location>
</feature>
<feature type="modified residue" description="Pyruvic acid (Ser); by autocatalysis" evidence="12">
    <location>
        <position position="1219"/>
    </location>
</feature>
<feature type="compositionally biased region" description="Low complexity" evidence="13">
    <location>
        <begin position="320"/>
        <end position="348"/>
    </location>
</feature>
<dbReference type="InterPro" id="IPR002048">
    <property type="entry name" value="EF_hand_dom"/>
</dbReference>
<keyword evidence="7 12" id="KW-0865">Zymogen</keyword>
<feature type="chain" id="PRO_5040553662" description="Phosphatidylserine decarboxylase 2 alpha chain" evidence="12">
    <location>
        <begin position="1219"/>
        <end position="1263"/>
    </location>
</feature>
<evidence type="ECO:0000313" key="16">
    <source>
        <dbReference type="EMBL" id="GLB45600.1"/>
    </source>
</evidence>
<evidence type="ECO:0000259" key="15">
    <source>
        <dbReference type="PROSITE" id="PS50222"/>
    </source>
</evidence>
<proteinExistence type="inferred from homology"/>
<dbReference type="SMART" id="SM00239">
    <property type="entry name" value="C2"/>
    <property type="match status" value="2"/>
</dbReference>
<feature type="domain" description="C2" evidence="14">
    <location>
        <begin position="470"/>
        <end position="592"/>
    </location>
</feature>
<keyword evidence="12" id="KW-0333">Golgi apparatus</keyword>
<dbReference type="InterPro" id="IPR035892">
    <property type="entry name" value="C2_domain_sf"/>
</dbReference>
<dbReference type="PROSITE" id="PS50004">
    <property type="entry name" value="C2"/>
    <property type="match status" value="2"/>
</dbReference>
<evidence type="ECO:0000259" key="14">
    <source>
        <dbReference type="PROSITE" id="PS50004"/>
    </source>
</evidence>
<feature type="active site" description="Charge relay system; for autoendoproteolytic cleavage activity" evidence="12">
    <location>
        <position position="1074"/>
    </location>
</feature>
<keyword evidence="12" id="KW-0967">Endosome</keyword>
<comment type="pathway">
    <text evidence="12">Phospholipid metabolism; phosphatidylethanolamine biosynthesis; phosphatidylethanolamine from CDP-diacylglycerol: step 2/2.</text>
</comment>
<comment type="domain">
    <text evidence="12">The C2 domains have an essential, but non-catalytic function. They may facilitate interactions with other proteins and are required for lipid transport function.</text>
</comment>
<feature type="compositionally biased region" description="Gly residues" evidence="13">
    <location>
        <begin position="785"/>
        <end position="803"/>
    </location>
</feature>
<dbReference type="InterPro" id="IPR033179">
    <property type="entry name" value="PSD_type2_pro"/>
</dbReference>
<evidence type="ECO:0000256" key="8">
    <source>
        <dbReference type="ARBA" id="ARBA00023209"/>
    </source>
</evidence>
<feature type="domain" description="EF-hand" evidence="15">
    <location>
        <begin position="641"/>
        <end position="676"/>
    </location>
</feature>
<feature type="compositionally biased region" description="Acidic residues" evidence="13">
    <location>
        <begin position="814"/>
        <end position="828"/>
    </location>
</feature>
<keyword evidence="17" id="KW-1185">Reference proteome</keyword>
<dbReference type="InterPro" id="IPR000008">
    <property type="entry name" value="C2_dom"/>
</dbReference>
<dbReference type="InterPro" id="IPR033177">
    <property type="entry name" value="PSD-B"/>
</dbReference>
<evidence type="ECO:0000256" key="2">
    <source>
        <dbReference type="ARBA" id="ARBA00022516"/>
    </source>
</evidence>
<comment type="PTM">
    <text evidence="12">Is synthesized initially as an inactive proenzyme. Formation of the active enzyme involves a self-maturation process in which the active site pyruvoyl group is generated from an internal serine residue via an autocatalytic post-translational modification. Two non-identical subunits are generated from the proenzyme in this reaction, and the pyruvate is formed at the N-terminus of the alpha chain, which is derived from the carboxyl end of the proenzyme. The autoendoproteolytic cleavage occurs by a canonical serine protease mechanism, in which the side chain hydroxyl group of the serine supplies its oxygen atom to form the C-terminus of the beta chain, while the remainder of the serine residue undergoes an oxidative deamination to produce ammonia and the pyruvoyl prosthetic group on the alpha chain. During this reaction, the Ser that is part of the protease active site of the proenzyme becomes the pyruvoyl prosthetic group, which constitutes an essential element of the active site of the mature decarboxylase.</text>
</comment>
<dbReference type="SUPFAM" id="SSF49562">
    <property type="entry name" value="C2 domain (Calcium/lipid-binding domain, CaLB)"/>
    <property type="match status" value="2"/>
</dbReference>
<dbReference type="EMBL" id="BRPK01000024">
    <property type="protein sequence ID" value="GLB45600.1"/>
    <property type="molecule type" value="Genomic_DNA"/>
</dbReference>
<dbReference type="PANTHER" id="PTHR10067:SF17">
    <property type="entry name" value="PHOSPHATIDYLSERINE DECARBOXYLASE PROENZYME 2"/>
    <property type="match status" value="1"/>
</dbReference>